<reference evidence="7" key="1">
    <citation type="submission" date="2011-05" db="EMBL/GenBank/DDBJ databases">
        <authorList>
            <person name="Richards S.R."/>
            <person name="Qu J."/>
            <person name="Jiang H."/>
            <person name="Jhangiani S.N."/>
            <person name="Agravi P."/>
            <person name="Goodspeed R."/>
            <person name="Gross S."/>
            <person name="Mandapat C."/>
            <person name="Jackson L."/>
            <person name="Mathew T."/>
            <person name="Pu L."/>
            <person name="Thornton R."/>
            <person name="Saada N."/>
            <person name="Wilczek-Boney K.B."/>
            <person name="Lee S."/>
            <person name="Kovar C."/>
            <person name="Wu Y."/>
            <person name="Scherer S.E."/>
            <person name="Worley K.C."/>
            <person name="Muzny D.M."/>
            <person name="Gibbs R."/>
        </authorList>
    </citation>
    <scope>NUCLEOTIDE SEQUENCE</scope>
    <source>
        <strain evidence="7">Brora</strain>
    </source>
</reference>
<feature type="region of interest" description="Disordered" evidence="3">
    <location>
        <begin position="2476"/>
        <end position="2500"/>
    </location>
</feature>
<feature type="transmembrane region" description="Helical" evidence="4">
    <location>
        <begin position="4189"/>
        <end position="4212"/>
    </location>
</feature>
<dbReference type="EnsemblMetazoa" id="SMAR007854-RA">
    <property type="protein sequence ID" value="SMAR007854-PA"/>
    <property type="gene ID" value="SMAR007854"/>
</dbReference>
<dbReference type="PROSITE" id="PS50237">
    <property type="entry name" value="HECT"/>
    <property type="match status" value="1"/>
</dbReference>
<dbReference type="Pfam" id="PF00632">
    <property type="entry name" value="HECT"/>
    <property type="match status" value="1"/>
</dbReference>
<feature type="region of interest" description="Disordered" evidence="3">
    <location>
        <begin position="3203"/>
        <end position="3254"/>
    </location>
</feature>
<feature type="compositionally biased region" description="Low complexity" evidence="3">
    <location>
        <begin position="3240"/>
        <end position="3251"/>
    </location>
</feature>
<dbReference type="eggNOG" id="KOG1426">
    <property type="taxonomic scope" value="Eukaryota"/>
</dbReference>
<dbReference type="Proteomes" id="UP000014500">
    <property type="component" value="Unassembled WGS sequence"/>
</dbReference>
<reference evidence="6" key="2">
    <citation type="submission" date="2015-02" db="UniProtKB">
        <authorList>
            <consortium name="EnsemblMetazoa"/>
        </authorList>
    </citation>
    <scope>IDENTIFICATION</scope>
</reference>
<feature type="transmembrane region" description="Helical" evidence="4">
    <location>
        <begin position="4243"/>
        <end position="4262"/>
    </location>
</feature>
<sequence length="4320" mass="478722">MSNSGMDTAQWLAINEDVLFLHDGLNRITDLVDLPSDMNSEDTEHEVFTFDTKNPGELSDRILHACSRQNNAYVRLFQYRLNAVKGLWTAQKQVAIELSEKETNSISIPDETLNLLKKQGLWQSTEAASFSSRVSLLLVFPLLQSQSKTDPELCGITTELLLQCLRECPPLSLNKEPADCLNGLEKLLCHWLDVDDANDLKNEVSHRETVAAALVSLACARGTSKTLLHTVHLLQNMPDLGSLQVADVLKKLLELEGGIGGLSSVIGAKHMLCWDFEDFLSFPLNRENNEKVKDTDYRRCIAGDGKFIYSTNCVGYNLAKIGSGYHGTLRGCIYAKNINIGPGLIAWGDGYLLFRSYAFDCDKDLNQFALVINQYTLQPQNKVTIPLTSIPETNVTTIQFCSDSLYFYWVWIPTSFNDKNAKGVPEKEFELTNVQSRVILTRKEDTVNKSLNDALLARLRPYRSVTTTALVTVTGSSSTAVPPVDATFNTSCGLPLKALTRAPIYTCGTTIVFLTTIPGASVSTTARSLFGSGSNLAALRALASNLCFNISDGQFITRNDLIDAPTCSLSRGATLQELGVCYDSLNNIIWLCSNHWIDQFYNPGQQSLHHLNFQLGIDHLPLSPSTDNRIALPEVIRQLMVHVGTMSCHTLTGEYSSVQVNIMRTHKPHPVDLDHLRWTLDILDVALRASDNTIINCGLIVLQVIFKSCVFKLESAAELLLMKRVSCVAWNLISSHPNASSFRVSSHGHQKRIGIQAEACNVINNALYVLYPLPRDRHNLLLQLFSDGIPASYLRNLILIQYTEQLQNLNLNFDDAKKVRVNDEVLNLLLKTVVKESGVLLRTCNISNRSKFEQVLTSTPLMSPPLRYLAAYQNHLLRAAVMFDAPADDPTTNPPECLETIRQCLSTFICQVMNGMYEVLEVVLEVFSQLVNGGVSDFDFWLTGLERIIKSTMLGHLLPTLMTCLTHNNLLCLRLSDDVLSHLVPLVTIVSQAALLMKNQAQTIQPVTPPADIEVTNVAIDHVEEAGFLSGLKVPAPWATGRTVESIHPVRDNYKFKEVVQIPGARCLYLRFDPRCSSQYDYDKLSVYAGPNTNSKKITEYGGNTMGFGSRSVLGSGWPKDLVKIDGDTVTFSFEMRSGREHNTPDKAMWGFLITVRAQESPEEMSNGLPFLADLALGLSIVSTKLLEILFRGPFISIDEIACSSLLHSHLLQSLMSVWFSPNDFPTFSTGENGGPDAITPFLVGEEILKKLRQLSGCSAPQLRPSLKDAIQANLLEENIVACVLKHLKLGDDVKELNTLEESKSQEYVFLTEVVQETYRKLDSIIRRLQVLGDLEQQWENAKIDVSNSDLFFADYHIIESKHKDLALLCFLKQVDFTGLTLEECVNALKFKLNADMTYSTEDLPKNGDWTDSLKRPGYSRSVSAPPNLEGSDQELFPIKLQSNKQRKHASYPWHISSLSQDEGHKTDKTVQNPPHFVFLDQLFRFIGSSPRENVSCEKFLNAAKIRNERGHSRRKALIRIKELLTAASRVGGATHLVAAVTPVLQNGPKIEELHCGGLGTSVREAFAEAMQSIVQLASRYPIACCNNIGLLCIVPYTRSEEKCLIQSGLVHLLDRLCSLSSCHSTGTNNSLTVRQQVSALAWAGFQVLSNRCVMWEQEEEGLLCDRPEHSGLANQVATLLTNHLARATKNDGNEAVNGETLQEVLSLLNNLSRSRLGKAILSQPPCVSKLLSLLLDHRPSPKLVLVILQLCHVALPLMSAEDCTKVELPSWGCDIHLEESETQNNSEEPSVQIARLLLTKLGEYVIPGCRTKLSTESANDDGGSDDLLLSAKSSSKDQAGKCETQDGKLSVFIHKREDQTCHEIIQPLLSSDSRLFRGGCGGNMEKVVRMDRELTKTGKMEVCTEDVSTACRRAFKWAQAGLVVSTGPPTEGLGMDQTSDKKKNSADVYCKEKNAELAKTDPVRTFVSGHVANSMASEVIALLHSLLSTTTDEIWVSSVEKVIATALALLPKVIKLSEHIGTSHCNLKKLMSMACQVDAALCALGGFKESIKPGSEVSIVGKGIVRSRGHVVSLSEEQGIATASLILPTDGMPYSRANDVVQVPISRLKPTKNKPFSLKCKTLTEQLVKVLNELLVSDNKGSKSPLQMPLPPSSEGNVFAMAVCRVISEIRTRACMVLMQHIDNKQFATAFMQQSSRAIDVLKSLSKDCNPGHRLRVIETQCERLRMFYRDYAKPPLPPSKLNGRTKQITWDPSRSCPPVRACVLSYGLSAITFLGEPSMASGLPRGTFVYATQNIPQQAPSFYWEIEMCSLGESQDDNGPIISFGFAPAAEKKDGAWTNPVGTVLFHNNGRAVHYNGSSLLQWKSIRLDITLSPGDICGCGWERTGDSSEFPSQQVKGTVFFTHNGQRLPSLLDDVSGGLYPVVHIQKKLDLQHTRIRANFGTRKFAYAEGQSHRNAANEAADSTEEISANFGILPFHGSSDSESDSSDKFNASTDSVEVPSSQRIACRIATNPKPLREYNSDVSLNYKLPLSYMNFTVTGPSGVTTTGNGNQDPDSDTESIDGKSQQEDHYALLVKAWESKVFPVIRRRFRNEAERKDGLEQIRGALQLGMTDIARQTVEFLYEENGGMPRDLHLPTIEDIKEEVAKFSIDKMRKGMAVLITNPSSTASGATVLPKWAVHSMLRTFGLVGIVLDIDTQLELVQVETYLNSEGILIRYWYPVEILERPLPGHQRGNLKGSQVLDISNIQIHRELLQCELILVKSYCRHSLLKLIDHCNSPDFSTESTSLSTAMAASAALLQELDVENLQLLSNELLAHPSPAGIVSELSLDQCQNLSQALNFNSCTATTLFYEENDWLQKELASAIDRAAKQGEDYLMELTSQICVCLQLAPESFPCEEFIIGETKVVTDLLFPGAAFLVVSCKFNPKMTKREGLAASKNFWSRIYSYCGHQIKKNGQVSKQEIVSYPNLSSSDNQMTYPAVLIPCNCIHVRLGGCSPPPGMIVSVHGIPPQLPLALAYIEVLLSAKYQELTWNNKSDKEPSTKTSFSENEKNNPVLITTSVLLHVVELLGNYLWRTDIPAIIKERIFHLLAQVLRTLHYSEDTSDDPSFFPTLGAHLSPSLALLLQLQSELRKLYEEETKTWISSGTPSGVGMGLGVGDQGRFSSYFHCLMEVSLAVAEVTSPITPGLCNSGGLGLAVSLQGGGSSPPPSAAPASPSASTKRKKLKAKRDRDRMSPKSRSGSSSPRSSICEGEHSVLPISSIDKPEDSLWFHRALTMSQILRYLVDGDPQGSAVTADAISDASQSLVSPTLPSRLLVITGIPNYLTQEDVKKNVRSALASCGGLYRDEVFVPSEMIKSTDKSSDEEIIGGSSEKKKCIKGFAVIEVRSRAKLDTAHKILTQSKFLVGSGNLDEMSNDLAEHMLSISTVNQSLQTSNTDDVVALEMYLQSKMLFNIDSTDLCDAALTALTEIFHSCFLGEQRLSFMETKHVSGFICLSKDQIMSQSQGNLLLTFLNNSKGSKRNLCEQVTSVLSQYGLSKLKDKEDFSTDETAFDESKEQKILQHKKSKLKTSIHEKEDYNVSGEKSHRQSSPAKSEKQGKDSDSEMERTDEQPADSEEKFLTLDGLAQYVCDRVQHDVRSVWLSFLACGYDFHFERCSCADTSVAQNLSKQWTLEMDTALSVYVNGLCRHLAITPARLHPHEIYVSPAELSSVEFSCLQGVPMESVRLRFALLQFLNNSLETFFLPLVDLRPSKYFPHSTASLLTRGCGLIFYDTKVTLMNRVLNATVQRKLDQAAPEIILDPLEMIGNELKHVTNTQFCQALQQLADIPSTQLCVRLASGGDPTYSFNIRPIGEEVLGTISKELQGQWLNLLIPCSSGVVNVNKGKFILQSGPMTYSEEKLLQFFGQLLGITIRADIPLPLDLLPCVWKSLLSIPIDSDSDLKEADYLTYNFIKKFSLVENMNDMKVLLEEYNSPTFLYTTLSGEEVELMPNGRNIPVTWANHRQYIDSVRSLRISELEAEDRMNAIKAGLASVIPLQLLCLLTPSDMDLRTCGVPEIDLNFLKAHTMYQVGLMETDRHIQFFWNTLESFSQNELRKFIKFACSQDRIPNTCPCKDGQSDTLHVPPYPMKIAPPDGKPGSPDSRYIRVETCIFMIKLPQYSTQEVMSERLLYAIHCREDPLRMPMYGIFFGIHYASKLSIIFYFYIGFQALLPPLFTPLAGGAILLSLFGIPLNLIPTFFITSYNFVLLITHSVLISIEIKQFVYKSRNFTKWMASIIEENEILEGNEISLAKMDVNGSCILHPAVILGIRPGITL</sequence>
<keyword evidence="7" id="KW-1185">Reference proteome</keyword>
<dbReference type="InterPro" id="IPR035781">
    <property type="entry name" value="SPRY_HECTD4"/>
</dbReference>
<dbReference type="SMART" id="SM00119">
    <property type="entry name" value="HECTc"/>
    <property type="match status" value="1"/>
</dbReference>
<dbReference type="PANTHER" id="PTHR46435">
    <property type="entry name" value="E3 UBIQUITIN-PROTEIN LIGASE HECTD4-RELATED"/>
    <property type="match status" value="1"/>
</dbReference>
<organism evidence="6 7">
    <name type="scientific">Strigamia maritima</name>
    <name type="common">European centipede</name>
    <name type="synonym">Geophilus maritimus</name>
    <dbReference type="NCBI Taxonomy" id="126957"/>
    <lineage>
        <taxon>Eukaryota</taxon>
        <taxon>Metazoa</taxon>
        <taxon>Ecdysozoa</taxon>
        <taxon>Arthropoda</taxon>
        <taxon>Myriapoda</taxon>
        <taxon>Chilopoda</taxon>
        <taxon>Pleurostigmophora</taxon>
        <taxon>Geophilomorpha</taxon>
        <taxon>Linotaeniidae</taxon>
        <taxon>Strigamia</taxon>
    </lineage>
</organism>
<dbReference type="STRING" id="126957.T1J2Q6"/>
<dbReference type="Gene3D" id="3.30.2160.10">
    <property type="entry name" value="Hect, E3 ligase catalytic domain"/>
    <property type="match status" value="1"/>
</dbReference>
<evidence type="ECO:0000259" key="5">
    <source>
        <dbReference type="PROSITE" id="PS50237"/>
    </source>
</evidence>
<evidence type="ECO:0000256" key="1">
    <source>
        <dbReference type="ARBA" id="ARBA00022786"/>
    </source>
</evidence>
<protein>
    <recommendedName>
        <fullName evidence="5">HECT domain-containing protein</fullName>
    </recommendedName>
</protein>
<dbReference type="Gene3D" id="2.60.120.920">
    <property type="match status" value="1"/>
</dbReference>
<feature type="region of interest" description="Disordered" evidence="3">
    <location>
        <begin position="1406"/>
        <end position="1427"/>
    </location>
</feature>
<dbReference type="Gene3D" id="3.30.2410.10">
    <property type="entry name" value="Hect, E3 ligase catalytic domain"/>
    <property type="match status" value="1"/>
</dbReference>
<keyword evidence="4" id="KW-0812">Transmembrane</keyword>
<dbReference type="SUPFAM" id="SSF56204">
    <property type="entry name" value="Hect, E3 ligase catalytic domain"/>
    <property type="match status" value="1"/>
</dbReference>
<feature type="domain" description="HECT" evidence="5">
    <location>
        <begin position="3862"/>
        <end position="4197"/>
    </location>
</feature>
<dbReference type="GO" id="GO:0004842">
    <property type="term" value="F:ubiquitin-protein transferase activity"/>
    <property type="evidence" value="ECO:0007669"/>
    <property type="project" value="InterPro"/>
</dbReference>
<feature type="transmembrane region" description="Helical" evidence="4">
    <location>
        <begin position="4219"/>
        <end position="4237"/>
    </location>
</feature>
<dbReference type="InterPro" id="IPR043366">
    <property type="entry name" value="HECTD4"/>
</dbReference>
<feature type="active site" description="Glycyl thioester intermediate" evidence="2">
    <location>
        <position position="4155"/>
    </location>
</feature>
<dbReference type="Gene3D" id="3.90.1750.10">
    <property type="entry name" value="Hect, E3 ligase catalytic domains"/>
    <property type="match status" value="1"/>
</dbReference>
<accession>T1J2Q6</accession>
<dbReference type="EMBL" id="JH431806">
    <property type="status" value="NOT_ANNOTATED_CDS"/>
    <property type="molecule type" value="Genomic_DNA"/>
</dbReference>
<feature type="compositionally biased region" description="Low complexity" evidence="3">
    <location>
        <begin position="2545"/>
        <end position="2554"/>
    </location>
</feature>
<keyword evidence="4" id="KW-0472">Membrane</keyword>
<evidence type="ECO:0000256" key="4">
    <source>
        <dbReference type="SAM" id="Phobius"/>
    </source>
</evidence>
<dbReference type="InterPro" id="IPR043136">
    <property type="entry name" value="B30.2/SPRY_sf"/>
</dbReference>
<feature type="compositionally biased region" description="Basic and acidic residues" evidence="3">
    <location>
        <begin position="3575"/>
        <end position="3590"/>
    </location>
</feature>
<dbReference type="HOGENOM" id="CLU_000179_1_0_1"/>
<name>T1J2Q6_STRMM</name>
<dbReference type="GO" id="GO:0009966">
    <property type="term" value="P:regulation of signal transduction"/>
    <property type="evidence" value="ECO:0007669"/>
    <property type="project" value="UniProtKB-ARBA"/>
</dbReference>
<dbReference type="InterPro" id="IPR035983">
    <property type="entry name" value="Hect_E3_ubiquitin_ligase"/>
</dbReference>
<feature type="region of interest" description="Disordered" evidence="3">
    <location>
        <begin position="2545"/>
        <end position="2568"/>
    </location>
</feature>
<evidence type="ECO:0000313" key="7">
    <source>
        <dbReference type="Proteomes" id="UP000014500"/>
    </source>
</evidence>
<proteinExistence type="predicted"/>
<dbReference type="OMA" id="HDYHLQE"/>
<dbReference type="InterPro" id="IPR000569">
    <property type="entry name" value="HECT_dom"/>
</dbReference>
<feature type="compositionally biased region" description="Basic and acidic residues" evidence="3">
    <location>
        <begin position="3597"/>
        <end position="3620"/>
    </location>
</feature>
<dbReference type="PANTHER" id="PTHR46435:SF1">
    <property type="entry name" value="E3 UBIQUITIN-PROTEIN LIGASE HECTD4-RELATED"/>
    <property type="match status" value="1"/>
</dbReference>
<evidence type="ECO:0000256" key="2">
    <source>
        <dbReference type="PROSITE-ProRule" id="PRU00104"/>
    </source>
</evidence>
<dbReference type="PhylomeDB" id="T1J2Q6"/>
<feature type="region of interest" description="Disordered" evidence="3">
    <location>
        <begin position="3567"/>
        <end position="3620"/>
    </location>
</feature>
<dbReference type="GO" id="GO:0042593">
    <property type="term" value="P:glucose homeostasis"/>
    <property type="evidence" value="ECO:0007669"/>
    <property type="project" value="TreeGrafter"/>
</dbReference>
<evidence type="ECO:0000256" key="3">
    <source>
        <dbReference type="SAM" id="MobiDB-lite"/>
    </source>
</evidence>
<keyword evidence="4" id="KW-1133">Transmembrane helix</keyword>
<keyword evidence="1 2" id="KW-0833">Ubl conjugation pathway</keyword>
<dbReference type="CDD" id="cd13735">
    <property type="entry name" value="SPRY_HECT_like"/>
    <property type="match status" value="1"/>
</dbReference>
<evidence type="ECO:0000313" key="6">
    <source>
        <dbReference type="EnsemblMetazoa" id="SMAR007854-PA"/>
    </source>
</evidence>